<evidence type="ECO:0000256" key="2">
    <source>
        <dbReference type="ARBA" id="ARBA00023125"/>
    </source>
</evidence>
<reference evidence="5" key="1">
    <citation type="submission" date="2021-07" db="EMBL/GenBank/DDBJ databases">
        <title>Roseobacter insulae sp. nov., isolated from a tidal flat.</title>
        <authorList>
            <person name="Park S."/>
            <person name="Yoon J.-H."/>
        </authorList>
    </citation>
    <scope>NUCLEOTIDE SEQUENCE</scope>
    <source>
        <strain evidence="5">YSTF-M11</strain>
    </source>
</reference>
<dbReference type="PROSITE" id="PS01117">
    <property type="entry name" value="HTH_MARR_1"/>
    <property type="match status" value="1"/>
</dbReference>
<dbReference type="PROSITE" id="PS50995">
    <property type="entry name" value="HTH_MARR_2"/>
    <property type="match status" value="1"/>
</dbReference>
<evidence type="ECO:0000256" key="3">
    <source>
        <dbReference type="ARBA" id="ARBA00023163"/>
    </source>
</evidence>
<keyword evidence="6" id="KW-1185">Reference proteome</keyword>
<evidence type="ECO:0000256" key="1">
    <source>
        <dbReference type="ARBA" id="ARBA00023015"/>
    </source>
</evidence>
<dbReference type="GO" id="GO:0003700">
    <property type="term" value="F:DNA-binding transcription factor activity"/>
    <property type="evidence" value="ECO:0007669"/>
    <property type="project" value="InterPro"/>
</dbReference>
<dbReference type="Pfam" id="PF01047">
    <property type="entry name" value="MarR"/>
    <property type="match status" value="1"/>
</dbReference>
<dbReference type="PANTHER" id="PTHR42756">
    <property type="entry name" value="TRANSCRIPTIONAL REGULATOR, MARR"/>
    <property type="match status" value="1"/>
</dbReference>
<dbReference type="SMART" id="SM00347">
    <property type="entry name" value="HTH_MARR"/>
    <property type="match status" value="1"/>
</dbReference>
<gene>
    <name evidence="5" type="primary">hpaR</name>
    <name evidence="5" type="ORF">KX928_19480</name>
</gene>
<keyword evidence="2" id="KW-0238">DNA-binding</keyword>
<dbReference type="PANTHER" id="PTHR42756:SF1">
    <property type="entry name" value="TRANSCRIPTIONAL REPRESSOR OF EMRAB OPERON"/>
    <property type="match status" value="1"/>
</dbReference>
<dbReference type="Proteomes" id="UP001138661">
    <property type="component" value="Unassembled WGS sequence"/>
</dbReference>
<sequence>MTGKQHQERPGGTLRSTHRSLPIALLRARETLMEPLREMLSDSQISEQKWRVLRVVEEDGPIEQTMIAERACLLLPSLTRILRAMETDGLLLRQTGTEDRRKSFVSISDKGRMLIQRHIAKSNDLFAELERKFGREDMNQLLDLLEKLQKIRL</sequence>
<dbReference type="InterPro" id="IPR012712">
    <property type="entry name" value="HpaR/FarR"/>
</dbReference>
<dbReference type="AlphaFoldDB" id="A0A9X1FYE1"/>
<organism evidence="5 6">
    <name type="scientific">Roseobacter insulae</name>
    <dbReference type="NCBI Taxonomy" id="2859783"/>
    <lineage>
        <taxon>Bacteria</taxon>
        <taxon>Pseudomonadati</taxon>
        <taxon>Pseudomonadota</taxon>
        <taxon>Alphaproteobacteria</taxon>
        <taxon>Rhodobacterales</taxon>
        <taxon>Roseobacteraceae</taxon>
        <taxon>Roseobacter</taxon>
    </lineage>
</organism>
<dbReference type="RefSeq" id="WP_219506065.1">
    <property type="nucleotide sequence ID" value="NZ_JAHXDN010000006.1"/>
</dbReference>
<keyword evidence="1" id="KW-0805">Transcription regulation</keyword>
<protein>
    <submittedName>
        <fullName evidence="5">Homoprotocatechuate degradation operon regulator HpaR</fullName>
    </submittedName>
</protein>
<dbReference type="GO" id="GO:0003677">
    <property type="term" value="F:DNA binding"/>
    <property type="evidence" value="ECO:0007669"/>
    <property type="project" value="UniProtKB-KW"/>
</dbReference>
<evidence type="ECO:0000259" key="4">
    <source>
        <dbReference type="PROSITE" id="PS50995"/>
    </source>
</evidence>
<evidence type="ECO:0000313" key="6">
    <source>
        <dbReference type="Proteomes" id="UP001138661"/>
    </source>
</evidence>
<dbReference type="InterPro" id="IPR023187">
    <property type="entry name" value="Tscrpt_reg_MarR-type_CS"/>
</dbReference>
<dbReference type="NCBIfam" id="TIGR02337">
    <property type="entry name" value="HpaR"/>
    <property type="match status" value="1"/>
</dbReference>
<keyword evidence="3" id="KW-0804">Transcription</keyword>
<feature type="domain" description="HTH marR-type" evidence="4">
    <location>
        <begin position="18"/>
        <end position="150"/>
    </location>
</feature>
<dbReference type="GO" id="GO:0045892">
    <property type="term" value="P:negative regulation of DNA-templated transcription"/>
    <property type="evidence" value="ECO:0007669"/>
    <property type="project" value="InterPro"/>
</dbReference>
<comment type="caution">
    <text evidence="5">The sequence shown here is derived from an EMBL/GenBank/DDBJ whole genome shotgun (WGS) entry which is preliminary data.</text>
</comment>
<accession>A0A9X1FYE1</accession>
<dbReference type="InterPro" id="IPR000835">
    <property type="entry name" value="HTH_MarR-typ"/>
</dbReference>
<name>A0A9X1FYE1_9RHOB</name>
<evidence type="ECO:0000313" key="5">
    <source>
        <dbReference type="EMBL" id="MBW4709971.1"/>
    </source>
</evidence>
<dbReference type="EMBL" id="JAHXDN010000006">
    <property type="protein sequence ID" value="MBW4709971.1"/>
    <property type="molecule type" value="Genomic_DNA"/>
</dbReference>
<proteinExistence type="predicted"/>